<organism evidence="3 4">
    <name type="scientific">Thermomonospora umbrina</name>
    <dbReference type="NCBI Taxonomy" id="111806"/>
    <lineage>
        <taxon>Bacteria</taxon>
        <taxon>Bacillati</taxon>
        <taxon>Actinomycetota</taxon>
        <taxon>Actinomycetes</taxon>
        <taxon>Streptosporangiales</taxon>
        <taxon>Thermomonosporaceae</taxon>
        <taxon>Thermomonospora</taxon>
    </lineage>
</organism>
<dbReference type="GO" id="GO:0006145">
    <property type="term" value="P:purine nucleobase catabolic process"/>
    <property type="evidence" value="ECO:0007669"/>
    <property type="project" value="TreeGrafter"/>
</dbReference>
<dbReference type="InterPro" id="IPR012349">
    <property type="entry name" value="Split_barrel_FMN-bd"/>
</dbReference>
<dbReference type="AlphaFoldDB" id="A0A3D9SK22"/>
<dbReference type="Pfam" id="PF01979">
    <property type="entry name" value="Amidohydro_1"/>
    <property type="match status" value="1"/>
</dbReference>
<dbReference type="InterPro" id="IPR011059">
    <property type="entry name" value="Metal-dep_hydrolase_composite"/>
</dbReference>
<dbReference type="Proteomes" id="UP000256661">
    <property type="component" value="Unassembled WGS sequence"/>
</dbReference>
<comment type="caution">
    <text evidence="3">The sequence shown here is derived from an EMBL/GenBank/DDBJ whole genome shotgun (WGS) entry which is preliminary data.</text>
</comment>
<dbReference type="SUPFAM" id="SSF50475">
    <property type="entry name" value="FMN-binding split barrel"/>
    <property type="match status" value="1"/>
</dbReference>
<feature type="domain" description="Flavin reductase like" evidence="2">
    <location>
        <begin position="458"/>
        <end position="600"/>
    </location>
</feature>
<accession>A0A3D9SK22</accession>
<dbReference type="OrthoDB" id="9803027at2"/>
<dbReference type="GO" id="GO:0004038">
    <property type="term" value="F:allantoinase activity"/>
    <property type="evidence" value="ECO:0007669"/>
    <property type="project" value="TreeGrafter"/>
</dbReference>
<dbReference type="PANTHER" id="PTHR43668">
    <property type="entry name" value="ALLANTOINASE"/>
    <property type="match status" value="1"/>
</dbReference>
<dbReference type="EMBL" id="QTTT01000001">
    <property type="protein sequence ID" value="REE96266.1"/>
    <property type="molecule type" value="Genomic_DNA"/>
</dbReference>
<dbReference type="InterPro" id="IPR032466">
    <property type="entry name" value="Metal_Hydrolase"/>
</dbReference>
<reference evidence="3 4" key="1">
    <citation type="submission" date="2018-08" db="EMBL/GenBank/DDBJ databases">
        <title>Sequencing the genomes of 1000 actinobacteria strains.</title>
        <authorList>
            <person name="Klenk H.-P."/>
        </authorList>
    </citation>
    <scope>NUCLEOTIDE SEQUENCE [LARGE SCALE GENOMIC DNA]</scope>
    <source>
        <strain evidence="3 4">DSM 43927</strain>
    </source>
</reference>
<evidence type="ECO:0000259" key="2">
    <source>
        <dbReference type="SMART" id="SM00903"/>
    </source>
</evidence>
<dbReference type="GO" id="GO:0010181">
    <property type="term" value="F:FMN binding"/>
    <property type="evidence" value="ECO:0007669"/>
    <property type="project" value="InterPro"/>
</dbReference>
<protein>
    <submittedName>
        <fullName evidence="3">Dihydroorotase</fullName>
    </submittedName>
</protein>
<dbReference type="SUPFAM" id="SSF51338">
    <property type="entry name" value="Composite domain of metallo-dependent hydrolases"/>
    <property type="match status" value="1"/>
</dbReference>
<dbReference type="Gene3D" id="2.30.110.10">
    <property type="entry name" value="Electron Transport, Fmn-binding Protein, Chain A"/>
    <property type="match status" value="1"/>
</dbReference>
<feature type="compositionally biased region" description="Pro residues" evidence="1">
    <location>
        <begin position="420"/>
        <end position="435"/>
    </location>
</feature>
<dbReference type="GO" id="GO:0016646">
    <property type="term" value="F:oxidoreductase activity, acting on the CH-NH group of donors, NAD or NADP as acceptor"/>
    <property type="evidence" value="ECO:0007669"/>
    <property type="project" value="UniProtKB-ARBA"/>
</dbReference>
<dbReference type="SUPFAM" id="SSF51556">
    <property type="entry name" value="Metallo-dependent hydrolases"/>
    <property type="match status" value="1"/>
</dbReference>
<dbReference type="Pfam" id="PF01613">
    <property type="entry name" value="Flavin_Reduct"/>
    <property type="match status" value="1"/>
</dbReference>
<evidence type="ECO:0000313" key="3">
    <source>
        <dbReference type="EMBL" id="REE96266.1"/>
    </source>
</evidence>
<dbReference type="InterPro" id="IPR006680">
    <property type="entry name" value="Amidohydro-rel"/>
</dbReference>
<dbReference type="GO" id="GO:0005737">
    <property type="term" value="C:cytoplasm"/>
    <property type="evidence" value="ECO:0007669"/>
    <property type="project" value="TreeGrafter"/>
</dbReference>
<keyword evidence="4" id="KW-1185">Reference proteome</keyword>
<feature type="region of interest" description="Disordered" evidence="1">
    <location>
        <begin position="413"/>
        <end position="444"/>
    </location>
</feature>
<evidence type="ECO:0000256" key="1">
    <source>
        <dbReference type="SAM" id="MobiDB-lite"/>
    </source>
</evidence>
<proteinExistence type="predicted"/>
<name>A0A3D9SK22_9ACTN</name>
<dbReference type="Gene3D" id="3.20.20.140">
    <property type="entry name" value="Metal-dependent hydrolases"/>
    <property type="match status" value="2"/>
</dbReference>
<dbReference type="PANTHER" id="PTHR43668:SF2">
    <property type="entry name" value="ALLANTOINASE"/>
    <property type="match status" value="1"/>
</dbReference>
<gene>
    <name evidence="3" type="ORF">DFJ69_1696</name>
</gene>
<feature type="region of interest" description="Disordered" evidence="1">
    <location>
        <begin position="283"/>
        <end position="302"/>
    </location>
</feature>
<dbReference type="SMART" id="SM00903">
    <property type="entry name" value="Flavin_Reduct"/>
    <property type="match status" value="1"/>
</dbReference>
<dbReference type="InterPro" id="IPR002563">
    <property type="entry name" value="Flavin_Rdtase-like_dom"/>
</dbReference>
<dbReference type="Gene3D" id="2.30.40.10">
    <property type="entry name" value="Urease, subunit C, domain 1"/>
    <property type="match status" value="1"/>
</dbReference>
<sequence length="612" mass="64409">MEALTPGGRADLVVIGRLVTPERVRPGAAVVAGGRVIAVTDVEDAPAGVPRLDAGDGYVLPGLIDTHVHFRGPGRRRAEGWGHGSRAAVAGGVTTVIEMPHTAPPLLDPDAVRAEAALVAGCSLVDYAFHLEADPRRPELLARPVPGVAAGAEVRVRLAGRRAASTVVRDPEALERIFAAAAAGDLPLVLHTEDGARSDGGFAALVIGLVRRYGTRTHLLRLSGPRETDLVAVAQAAGLPVTCELTGHRLSLDEAGTRGRDGTDRDRLWAALRAGEVACLSSDHATMPPSRAARETPPGIPGVQELATTVWTEMRRRWPDEDTDTAVLRLVDHLAVRPADLFRLPGKGRLEAGADADLVVFDPEAPWTFSAGDVHAGSGWSAYEGRTMAGRVLTTIRGGDVVWDGATRTFGSATGRWLRPGPPPSGGGTPVPVPVRPAVRSSRDRRPGIDAATFRNAMARLAAPLTVLTCYDSEGREQGLTVSAVGALSLNPPLVLVCLDRGGRSHDIVTKAEALCLHILGPGQEAVAGRFAAREDRFRGMRLAHGRVPELVDVPVRLICSPRELRDGGDHTILVALVDDVTIVDDADGGLVWHRRAVAHAVPADVPAPGPA</sequence>
<evidence type="ECO:0000313" key="4">
    <source>
        <dbReference type="Proteomes" id="UP000256661"/>
    </source>
</evidence>
<dbReference type="RefSeq" id="WP_116021941.1">
    <property type="nucleotide sequence ID" value="NZ_QTTT01000001.1"/>
</dbReference>
<dbReference type="InterPro" id="IPR050138">
    <property type="entry name" value="DHOase/Allantoinase_Hydrolase"/>
</dbReference>